<name>A0A3R9MK33_9BACT</name>
<keyword evidence="4" id="KW-1185">Reference proteome</keyword>
<accession>A0A3R9MK33</accession>
<feature type="transmembrane region" description="Helical" evidence="1">
    <location>
        <begin position="193"/>
        <end position="216"/>
    </location>
</feature>
<dbReference type="Proteomes" id="UP000273500">
    <property type="component" value="Unassembled WGS sequence"/>
</dbReference>
<sequence length="304" mass="33549">MQQKFTQEADFRQERDFGQKIGATFEFLGAHVRPLGKCLLYFVLPAAILTGLGMGLAQSQMFGGSTISQIGNGRFSTFSYMGPAYWFGLLASLIGYILLGATVYGYVRARMETPAEETVTPRQVGQYIARYSPALLLSSIVTIVIVVFASMLLLIPGIYLGVALSLVWTVQVLEDGDLGYSLRRSVNLIKNKWWSTFGLTLVVSFIIGMIGMVFQVPQYVAIFGKAMHWDFLSSDILLIVGGVVAAMGHLLLYSVLMLALAFQYFNLVEKKDGYGLRQMVQTLGTTPAPVVHNTSFRPDDEGEY</sequence>
<feature type="transmembrane region" description="Helical" evidence="1">
    <location>
        <begin position="84"/>
        <end position="107"/>
    </location>
</feature>
<dbReference type="AlphaFoldDB" id="A0A3R9MK33"/>
<dbReference type="Pfam" id="PF25231">
    <property type="entry name" value="DUF7847"/>
    <property type="match status" value="1"/>
</dbReference>
<dbReference type="RefSeq" id="WP_125421060.1">
    <property type="nucleotide sequence ID" value="NZ_RWIT01000007.1"/>
</dbReference>
<dbReference type="OrthoDB" id="1049480at2"/>
<feature type="transmembrane region" description="Helical" evidence="1">
    <location>
        <begin position="236"/>
        <end position="262"/>
    </location>
</feature>
<evidence type="ECO:0000313" key="3">
    <source>
        <dbReference type="EMBL" id="RSK47737.1"/>
    </source>
</evidence>
<keyword evidence="1" id="KW-1133">Transmembrane helix</keyword>
<dbReference type="EMBL" id="RWIT01000007">
    <property type="protein sequence ID" value="RSK47737.1"/>
    <property type="molecule type" value="Genomic_DNA"/>
</dbReference>
<reference evidence="3 4" key="1">
    <citation type="submission" date="2018-12" db="EMBL/GenBank/DDBJ databases">
        <authorList>
            <person name="Feng G."/>
            <person name="Zhu H."/>
        </authorList>
    </citation>
    <scope>NUCLEOTIDE SEQUENCE [LARGE SCALE GENOMIC DNA]</scope>
    <source>
        <strain evidence="3 4">KCTC 12533</strain>
    </source>
</reference>
<evidence type="ECO:0000259" key="2">
    <source>
        <dbReference type="Pfam" id="PF25231"/>
    </source>
</evidence>
<proteinExistence type="predicted"/>
<feature type="transmembrane region" description="Helical" evidence="1">
    <location>
        <begin position="154"/>
        <end position="173"/>
    </location>
</feature>
<keyword evidence="1" id="KW-0472">Membrane</keyword>
<feature type="transmembrane region" description="Helical" evidence="1">
    <location>
        <begin position="38"/>
        <end position="57"/>
    </location>
</feature>
<evidence type="ECO:0000313" key="4">
    <source>
        <dbReference type="Proteomes" id="UP000273500"/>
    </source>
</evidence>
<feature type="transmembrane region" description="Helical" evidence="1">
    <location>
        <begin position="128"/>
        <end position="148"/>
    </location>
</feature>
<gene>
    <name evidence="3" type="ORF">EI291_14150</name>
</gene>
<keyword evidence="1" id="KW-0812">Transmembrane</keyword>
<dbReference type="InterPro" id="IPR057169">
    <property type="entry name" value="DUF7847"/>
</dbReference>
<feature type="domain" description="DUF7847" evidence="2">
    <location>
        <begin position="93"/>
        <end position="260"/>
    </location>
</feature>
<protein>
    <recommendedName>
        <fullName evidence="2">DUF7847 domain-containing protein</fullName>
    </recommendedName>
</protein>
<organism evidence="3 4">
    <name type="scientific">Hymenobacter rigui</name>
    <dbReference type="NCBI Taxonomy" id="334424"/>
    <lineage>
        <taxon>Bacteria</taxon>
        <taxon>Pseudomonadati</taxon>
        <taxon>Bacteroidota</taxon>
        <taxon>Cytophagia</taxon>
        <taxon>Cytophagales</taxon>
        <taxon>Hymenobacteraceae</taxon>
        <taxon>Hymenobacter</taxon>
    </lineage>
</organism>
<comment type="caution">
    <text evidence="3">The sequence shown here is derived from an EMBL/GenBank/DDBJ whole genome shotgun (WGS) entry which is preliminary data.</text>
</comment>
<evidence type="ECO:0000256" key="1">
    <source>
        <dbReference type="SAM" id="Phobius"/>
    </source>
</evidence>